<protein>
    <submittedName>
        <fullName evidence="3">Uncharacterized protein</fullName>
    </submittedName>
</protein>
<dbReference type="InterPro" id="IPR050952">
    <property type="entry name" value="TRIM-NHL_E3_ligases"/>
</dbReference>
<name>A0A816MNH8_9BILA</name>
<keyword evidence="1" id="KW-0677">Repeat</keyword>
<evidence type="ECO:0000256" key="2">
    <source>
        <dbReference type="PROSITE-ProRule" id="PRU00504"/>
    </source>
</evidence>
<evidence type="ECO:0000256" key="1">
    <source>
        <dbReference type="ARBA" id="ARBA00022737"/>
    </source>
</evidence>
<organism evidence="3 4">
    <name type="scientific">Rotaria magnacalcarata</name>
    <dbReference type="NCBI Taxonomy" id="392030"/>
    <lineage>
        <taxon>Eukaryota</taxon>
        <taxon>Metazoa</taxon>
        <taxon>Spiralia</taxon>
        <taxon>Gnathifera</taxon>
        <taxon>Rotifera</taxon>
        <taxon>Eurotatoria</taxon>
        <taxon>Bdelloidea</taxon>
        <taxon>Philodinida</taxon>
        <taxon>Philodinidae</taxon>
        <taxon>Rotaria</taxon>
    </lineage>
</organism>
<dbReference type="Gene3D" id="2.40.10.500">
    <property type="match status" value="1"/>
</dbReference>
<feature type="repeat" description="NHL" evidence="2">
    <location>
        <begin position="82"/>
        <end position="118"/>
    </location>
</feature>
<sequence length="207" mass="22420">MYIMDTANYRVVKWLSGEPLGFTIAGGYGNGASLNQIGTSYAIYLDNQSNIYVSEYSNHRVTMWLNGNTTAGVVVASGNDAGNEANQLQNPYGIYVNGNSTLYVVDASNHRVQKCEKGAKIGTTVAGQSGIPGKRAFQFNTSTAIAFDQYGSMYAMDAENQRIQRWKSESAYGETVVSGTMPDPRGMGFDPNGNLLVTDISKHNRIA</sequence>
<dbReference type="PROSITE" id="PS51125">
    <property type="entry name" value="NHL"/>
    <property type="match status" value="1"/>
</dbReference>
<dbReference type="EMBL" id="CAJNRG010000566">
    <property type="protein sequence ID" value="CAF2007647.1"/>
    <property type="molecule type" value="Genomic_DNA"/>
</dbReference>
<dbReference type="GO" id="GO:0008270">
    <property type="term" value="F:zinc ion binding"/>
    <property type="evidence" value="ECO:0007669"/>
    <property type="project" value="UniProtKB-KW"/>
</dbReference>
<proteinExistence type="predicted"/>
<evidence type="ECO:0000313" key="4">
    <source>
        <dbReference type="Proteomes" id="UP000663887"/>
    </source>
</evidence>
<dbReference type="Proteomes" id="UP000663887">
    <property type="component" value="Unassembled WGS sequence"/>
</dbReference>
<dbReference type="CDD" id="cd05819">
    <property type="entry name" value="NHL"/>
    <property type="match status" value="1"/>
</dbReference>
<dbReference type="AlphaFoldDB" id="A0A816MNH8"/>
<gene>
    <name evidence="3" type="ORF">XDN619_LOCUS3601</name>
</gene>
<accession>A0A816MNH8</accession>
<dbReference type="PANTHER" id="PTHR24104:SF25">
    <property type="entry name" value="PROTEIN LIN-41"/>
    <property type="match status" value="1"/>
</dbReference>
<comment type="caution">
    <text evidence="3">The sequence shown here is derived from an EMBL/GenBank/DDBJ whole genome shotgun (WGS) entry which is preliminary data.</text>
</comment>
<reference evidence="3" key="1">
    <citation type="submission" date="2021-02" db="EMBL/GenBank/DDBJ databases">
        <authorList>
            <person name="Nowell W R."/>
        </authorList>
    </citation>
    <scope>NUCLEOTIDE SEQUENCE</scope>
</reference>
<dbReference type="SUPFAM" id="SSF101898">
    <property type="entry name" value="NHL repeat"/>
    <property type="match status" value="1"/>
</dbReference>
<dbReference type="InterPro" id="IPR001258">
    <property type="entry name" value="NHL_repeat"/>
</dbReference>
<dbReference type="Gene3D" id="2.120.10.30">
    <property type="entry name" value="TolB, C-terminal domain"/>
    <property type="match status" value="1"/>
</dbReference>
<evidence type="ECO:0000313" key="3">
    <source>
        <dbReference type="EMBL" id="CAF2007647.1"/>
    </source>
</evidence>
<dbReference type="InterPro" id="IPR011042">
    <property type="entry name" value="6-blade_b-propeller_TolB-like"/>
</dbReference>
<dbReference type="PANTHER" id="PTHR24104">
    <property type="entry name" value="E3 UBIQUITIN-PROTEIN LIGASE NHLRC1-RELATED"/>
    <property type="match status" value="1"/>
</dbReference>